<accession>A0A8R1U5A1</accession>
<dbReference type="InterPro" id="IPR013088">
    <property type="entry name" value="Znf_NHR/GATA"/>
</dbReference>
<dbReference type="EnsemblMetazoa" id="PPA06217.1">
    <property type="protein sequence ID" value="PPA06217.1"/>
    <property type="gene ID" value="WBGene00095771"/>
</dbReference>
<dbReference type="PROSITE" id="PS51030">
    <property type="entry name" value="NUCLEAR_REC_DBD_2"/>
    <property type="match status" value="1"/>
</dbReference>
<dbReference type="Proteomes" id="UP000005239">
    <property type="component" value="Unassembled WGS sequence"/>
</dbReference>
<protein>
    <submittedName>
        <fullName evidence="1">Nuclear receptor</fullName>
    </submittedName>
</protein>
<reference evidence="1" key="2">
    <citation type="submission" date="2022-06" db="UniProtKB">
        <authorList>
            <consortium name="EnsemblMetazoa"/>
        </authorList>
    </citation>
    <scope>IDENTIFICATION</scope>
    <source>
        <strain evidence="1">PS312</strain>
    </source>
</reference>
<dbReference type="SMART" id="SM00430">
    <property type="entry name" value="HOLI"/>
    <property type="match status" value="1"/>
</dbReference>
<dbReference type="PANTHER" id="PTHR46011:SF6">
    <property type="entry name" value="HIGH ZINC ACTIVATED NUCLEAR RECEPTOR PROTEIN"/>
    <property type="match status" value="1"/>
</dbReference>
<evidence type="ECO:0000313" key="1">
    <source>
        <dbReference type="EnsemblMetazoa" id="PPA06217.1"/>
    </source>
</evidence>
<accession>A0A2A6BW01</accession>
<dbReference type="SUPFAM" id="SSF48508">
    <property type="entry name" value="Nuclear receptor ligand-binding domain"/>
    <property type="match status" value="1"/>
</dbReference>
<dbReference type="GO" id="GO:0003700">
    <property type="term" value="F:DNA-binding transcription factor activity"/>
    <property type="evidence" value="ECO:0000318"/>
    <property type="project" value="GO_Central"/>
</dbReference>
<reference evidence="2" key="1">
    <citation type="journal article" date="2008" name="Nat. Genet.">
        <title>The Pristionchus pacificus genome provides a unique perspective on nematode lifestyle and parasitism.</title>
        <authorList>
            <person name="Dieterich C."/>
            <person name="Clifton S.W."/>
            <person name="Schuster L.N."/>
            <person name="Chinwalla A."/>
            <person name="Delehaunty K."/>
            <person name="Dinkelacker I."/>
            <person name="Fulton L."/>
            <person name="Fulton R."/>
            <person name="Godfrey J."/>
            <person name="Minx P."/>
            <person name="Mitreva M."/>
            <person name="Roeseler W."/>
            <person name="Tian H."/>
            <person name="Witte H."/>
            <person name="Yang S.P."/>
            <person name="Wilson R.K."/>
            <person name="Sommer R.J."/>
        </authorList>
    </citation>
    <scope>NUCLEOTIDE SEQUENCE [LARGE SCALE GENOMIC DNA]</scope>
    <source>
        <strain evidence="2">PS312</strain>
    </source>
</reference>
<dbReference type="SMART" id="SM00399">
    <property type="entry name" value="ZnF_C4"/>
    <property type="match status" value="1"/>
</dbReference>
<dbReference type="PANTHER" id="PTHR46011">
    <property type="entry name" value="NUCLEAR HORMONE RECEPTOR FAMILY MEMBER NHR-86-RELATED"/>
    <property type="match status" value="1"/>
</dbReference>
<proteinExistence type="predicted"/>
<dbReference type="InterPro" id="IPR001628">
    <property type="entry name" value="Znf_hrmn_rcpt"/>
</dbReference>
<dbReference type="Gene3D" id="3.30.50.10">
    <property type="entry name" value="Erythroid Transcription Factor GATA-1, subunit A"/>
    <property type="match status" value="1"/>
</dbReference>
<keyword evidence="2" id="KW-1185">Reference proteome</keyword>
<dbReference type="SUPFAM" id="SSF57716">
    <property type="entry name" value="Glucocorticoid receptor-like (DNA-binding domain)"/>
    <property type="match status" value="1"/>
</dbReference>
<dbReference type="PROSITE" id="PS51843">
    <property type="entry name" value="NR_LBD"/>
    <property type="match status" value="1"/>
</dbReference>
<dbReference type="GO" id="GO:0005634">
    <property type="term" value="C:nucleus"/>
    <property type="evidence" value="ECO:0000318"/>
    <property type="project" value="GO_Central"/>
</dbReference>
<dbReference type="Pfam" id="PF00104">
    <property type="entry name" value="Hormone_recep"/>
    <property type="match status" value="1"/>
</dbReference>
<organism evidence="1 2">
    <name type="scientific">Pristionchus pacificus</name>
    <name type="common">Parasitic nematode worm</name>
    <dbReference type="NCBI Taxonomy" id="54126"/>
    <lineage>
        <taxon>Eukaryota</taxon>
        <taxon>Metazoa</taxon>
        <taxon>Ecdysozoa</taxon>
        <taxon>Nematoda</taxon>
        <taxon>Chromadorea</taxon>
        <taxon>Rhabditida</taxon>
        <taxon>Rhabditina</taxon>
        <taxon>Diplogasteromorpha</taxon>
        <taxon>Diplogasteroidea</taxon>
        <taxon>Neodiplogasteridae</taxon>
        <taxon>Pristionchus</taxon>
    </lineage>
</organism>
<name>A0A2A6BW01_PRIPA</name>
<dbReference type="InterPro" id="IPR035500">
    <property type="entry name" value="NHR-like_dom_sf"/>
</dbReference>
<dbReference type="AlphaFoldDB" id="A0A2A6BW01"/>
<gene>
    <name evidence="1" type="primary">WBGene00095771</name>
</gene>
<dbReference type="Gene3D" id="1.10.565.10">
    <property type="entry name" value="Retinoid X Receptor"/>
    <property type="match status" value="1"/>
</dbReference>
<dbReference type="InterPro" id="IPR000536">
    <property type="entry name" value="Nucl_hrmn_rcpt_lig-bd"/>
</dbReference>
<sequence length="407" mass="46380">MDNVKETRNCLICSAVITECHLGVDSCRACSVFYKRFCNNNRPPVKCKGCEGKCVERGATGCKKCRFDRFAEVLSKASARDNETEKIPEVPHIICDPAKLCKTEEKSESKSTFIDHTTLMLDLPPCSTTPLLDKMRRSYSLFCMTRKSGETATKPIAYHLSQGEFDGSKIRFVPATYSVIVPNMRILASAMCDFASMTFPDFGKLSALNRGWCIENSFRQVAVIDATYRSEHYFPNELHTYFASYTTIVSEATIGSFLDDCPMETNFEEAMESFKSGMERARSMNREFFHRVKPDDFEFLALLGLAFWNTEVAIVNEELSDVVERNREVILNELQSVYKARGRKDYATRLGELFVLLDNMEECVTLDQHDIEIYRLQNMFNEFFPHGPATVMDECGKHCCAVSHKHT</sequence>
<dbReference type="GO" id="GO:0043565">
    <property type="term" value="F:sequence-specific DNA binding"/>
    <property type="evidence" value="ECO:0007669"/>
    <property type="project" value="InterPro"/>
</dbReference>
<dbReference type="GO" id="GO:0008270">
    <property type="term" value="F:zinc ion binding"/>
    <property type="evidence" value="ECO:0007669"/>
    <property type="project" value="InterPro"/>
</dbReference>
<evidence type="ECO:0000313" key="2">
    <source>
        <dbReference type="Proteomes" id="UP000005239"/>
    </source>
</evidence>